<dbReference type="InterPro" id="IPR050324">
    <property type="entry name" value="CDP-alcohol_PTase-I"/>
</dbReference>
<evidence type="ECO:0000256" key="6">
    <source>
        <dbReference type="ARBA" id="ARBA00022989"/>
    </source>
</evidence>
<evidence type="ECO:0000256" key="2">
    <source>
        <dbReference type="ARBA" id="ARBA00010441"/>
    </source>
</evidence>
<feature type="transmembrane region" description="Helical" evidence="12">
    <location>
        <begin position="171"/>
        <end position="193"/>
    </location>
</feature>
<comment type="similarity">
    <text evidence="2 11">Belongs to the CDP-alcohol phosphatidyltransferase class-I family.</text>
</comment>
<keyword evidence="3" id="KW-0444">Lipid biosynthesis</keyword>
<dbReference type="GO" id="GO:0008444">
    <property type="term" value="F:CDP-diacylglycerol-glycerol-3-phosphate 3-phosphatidyltransferase activity"/>
    <property type="evidence" value="ECO:0007669"/>
    <property type="project" value="InterPro"/>
</dbReference>
<proteinExistence type="inferred from homology"/>
<evidence type="ECO:0000256" key="8">
    <source>
        <dbReference type="ARBA" id="ARBA00023136"/>
    </source>
</evidence>
<evidence type="ECO:0000256" key="3">
    <source>
        <dbReference type="ARBA" id="ARBA00022516"/>
    </source>
</evidence>
<feature type="transmembrane region" description="Helical" evidence="12">
    <location>
        <begin position="45"/>
        <end position="67"/>
    </location>
</feature>
<keyword evidence="5 12" id="KW-0812">Transmembrane</keyword>
<dbReference type="Pfam" id="PF01066">
    <property type="entry name" value="CDP-OH_P_transf"/>
    <property type="match status" value="1"/>
</dbReference>
<keyword evidence="10" id="KW-1208">Phospholipid metabolism</keyword>
<dbReference type="InterPro" id="IPR004570">
    <property type="entry name" value="Phosphatidylglycerol_P_synth"/>
</dbReference>
<keyword evidence="9" id="KW-0594">Phospholipid biosynthesis</keyword>
<keyword evidence="7" id="KW-0443">Lipid metabolism</keyword>
<keyword evidence="4 11" id="KW-0808">Transferase</keyword>
<dbReference type="InterPro" id="IPR043130">
    <property type="entry name" value="CDP-OH_PTrfase_TM_dom"/>
</dbReference>
<dbReference type="InterPro" id="IPR000462">
    <property type="entry name" value="CDP-OH_P_trans"/>
</dbReference>
<feature type="transmembrane region" description="Helical" evidence="12">
    <location>
        <begin position="112"/>
        <end position="132"/>
    </location>
</feature>
<name>A0A1F7TXN4_9BACT</name>
<dbReference type="PANTHER" id="PTHR14269">
    <property type="entry name" value="CDP-DIACYLGLYCEROL--GLYCEROL-3-PHOSPHATE 3-PHOSPHATIDYLTRANSFERASE-RELATED"/>
    <property type="match status" value="1"/>
</dbReference>
<reference evidence="13 14" key="1">
    <citation type="journal article" date="2016" name="Nat. Commun.">
        <title>Thousands of microbial genomes shed light on interconnected biogeochemical processes in an aquifer system.</title>
        <authorList>
            <person name="Anantharaman K."/>
            <person name="Brown C.T."/>
            <person name="Hug L.A."/>
            <person name="Sharon I."/>
            <person name="Castelle C.J."/>
            <person name="Probst A.J."/>
            <person name="Thomas B.C."/>
            <person name="Singh A."/>
            <person name="Wilkins M.J."/>
            <person name="Karaoz U."/>
            <person name="Brodie E.L."/>
            <person name="Williams K.H."/>
            <person name="Hubbard S.S."/>
            <person name="Banfield J.F."/>
        </authorList>
    </citation>
    <scope>NUCLEOTIDE SEQUENCE [LARGE SCALE GENOMIC DNA]</scope>
</reference>
<dbReference type="STRING" id="1802389.A3C17_04210"/>
<evidence type="ECO:0000256" key="10">
    <source>
        <dbReference type="ARBA" id="ARBA00023264"/>
    </source>
</evidence>
<dbReference type="EMBL" id="MGDX01000031">
    <property type="protein sequence ID" value="OGL70368.1"/>
    <property type="molecule type" value="Genomic_DNA"/>
</dbReference>
<evidence type="ECO:0000256" key="7">
    <source>
        <dbReference type="ARBA" id="ARBA00023098"/>
    </source>
</evidence>
<sequence length="195" mass="21578">MKQPTRDPSKLYPHDHVMKWVVLPLIPKWITPNQVTIFRFLATPFVVWALAIDAYAWSIPLFLFVAFTDMIDGSLARVRHQVTEWGTFFDPIADKMLIALSAIVVIVRMVGWWLATLVIFIEMVIVLGGLIHKRSGNVLSANHWGKAKMLMQVTGVGLLLFSAALDGVPGLVMAGVIVLLVAVVLAVMSLVTYGL</sequence>
<dbReference type="PROSITE" id="PS00379">
    <property type="entry name" value="CDP_ALCOHOL_P_TRANSF"/>
    <property type="match status" value="1"/>
</dbReference>
<dbReference type="PANTHER" id="PTHR14269:SF62">
    <property type="entry name" value="CDP-DIACYLGLYCEROL--GLYCEROL-3-PHOSPHATE 3-PHOSPHATIDYLTRANSFERASE 1, CHLOROPLASTIC"/>
    <property type="match status" value="1"/>
</dbReference>
<dbReference type="GO" id="GO:0046474">
    <property type="term" value="P:glycerophospholipid biosynthetic process"/>
    <property type="evidence" value="ECO:0007669"/>
    <property type="project" value="TreeGrafter"/>
</dbReference>
<accession>A0A1F7TXN4</accession>
<gene>
    <name evidence="13" type="ORF">A3C17_04210</name>
</gene>
<comment type="subcellular location">
    <subcellularLocation>
        <location evidence="1">Membrane</location>
        <topology evidence="1">Multi-pass membrane protein</topology>
    </subcellularLocation>
</comment>
<dbReference type="InterPro" id="IPR048254">
    <property type="entry name" value="CDP_ALCOHOL_P_TRANSF_CS"/>
</dbReference>
<evidence type="ECO:0000256" key="11">
    <source>
        <dbReference type="RuleBase" id="RU003750"/>
    </source>
</evidence>
<evidence type="ECO:0000313" key="14">
    <source>
        <dbReference type="Proteomes" id="UP000177097"/>
    </source>
</evidence>
<dbReference type="Gene3D" id="1.20.120.1760">
    <property type="match status" value="1"/>
</dbReference>
<dbReference type="PIRSF" id="PIRSF000847">
    <property type="entry name" value="Phos_ph_gly_syn"/>
    <property type="match status" value="1"/>
</dbReference>
<evidence type="ECO:0000256" key="4">
    <source>
        <dbReference type="ARBA" id="ARBA00022679"/>
    </source>
</evidence>
<evidence type="ECO:0000256" key="1">
    <source>
        <dbReference type="ARBA" id="ARBA00004141"/>
    </source>
</evidence>
<keyword evidence="8 12" id="KW-0472">Membrane</keyword>
<evidence type="ECO:0000313" key="13">
    <source>
        <dbReference type="EMBL" id="OGL70368.1"/>
    </source>
</evidence>
<organism evidence="13 14">
    <name type="scientific">Candidatus Uhrbacteria bacterium RIFCSPHIGHO2_02_FULL_53_13</name>
    <dbReference type="NCBI Taxonomy" id="1802389"/>
    <lineage>
        <taxon>Bacteria</taxon>
        <taxon>Candidatus Uhriibacteriota</taxon>
    </lineage>
</organism>
<comment type="caution">
    <text evidence="13">The sequence shown here is derived from an EMBL/GenBank/DDBJ whole genome shotgun (WGS) entry which is preliminary data.</text>
</comment>
<evidence type="ECO:0000256" key="12">
    <source>
        <dbReference type="SAM" id="Phobius"/>
    </source>
</evidence>
<protein>
    <recommendedName>
        <fullName evidence="15">CDP-diacylglycerol--glycerol-3-phosphate 3-phosphatidyltransferase</fullName>
    </recommendedName>
</protein>
<evidence type="ECO:0000256" key="5">
    <source>
        <dbReference type="ARBA" id="ARBA00022692"/>
    </source>
</evidence>
<dbReference type="GO" id="GO:0016020">
    <property type="term" value="C:membrane"/>
    <property type="evidence" value="ECO:0007669"/>
    <property type="project" value="UniProtKB-SubCell"/>
</dbReference>
<keyword evidence="6 12" id="KW-1133">Transmembrane helix</keyword>
<dbReference type="AlphaFoldDB" id="A0A1F7TXN4"/>
<evidence type="ECO:0008006" key="15">
    <source>
        <dbReference type="Google" id="ProtNLM"/>
    </source>
</evidence>
<dbReference type="Proteomes" id="UP000177097">
    <property type="component" value="Unassembled WGS sequence"/>
</dbReference>
<feature type="transmembrane region" description="Helical" evidence="12">
    <location>
        <begin position="144"/>
        <end position="165"/>
    </location>
</feature>
<evidence type="ECO:0000256" key="9">
    <source>
        <dbReference type="ARBA" id="ARBA00023209"/>
    </source>
</evidence>